<evidence type="ECO:0000256" key="1">
    <source>
        <dbReference type="ARBA" id="ARBA00022500"/>
    </source>
</evidence>
<dbReference type="Proteomes" id="UP000245728">
    <property type="component" value="Chromosome"/>
</dbReference>
<keyword evidence="1 3" id="KW-0145">Chemotaxis</keyword>
<evidence type="ECO:0000256" key="2">
    <source>
        <dbReference type="ARBA" id="ARBA00022801"/>
    </source>
</evidence>
<reference evidence="4 5" key="1">
    <citation type="submission" date="2018-05" db="EMBL/GenBank/DDBJ databases">
        <title>Salinimonas sp. HMF8227 Genome sequencing and assembly.</title>
        <authorList>
            <person name="Kang H."/>
            <person name="Kang J."/>
            <person name="Cha I."/>
            <person name="Kim H."/>
            <person name="Joh K."/>
        </authorList>
    </citation>
    <scope>NUCLEOTIDE SEQUENCE [LARGE SCALE GENOMIC DNA]</scope>
    <source>
        <strain evidence="4 5">HMF8227</strain>
    </source>
</reference>
<dbReference type="GO" id="GO:0050568">
    <property type="term" value="F:protein-glutamine glutaminase activity"/>
    <property type="evidence" value="ECO:0007669"/>
    <property type="project" value="UniProtKB-UniRule"/>
</dbReference>
<keyword evidence="2 3" id="KW-0378">Hydrolase</keyword>
<dbReference type="Gene3D" id="3.30.1330.200">
    <property type="match status" value="1"/>
</dbReference>
<dbReference type="PANTHER" id="PTHR35147">
    <property type="entry name" value="CHEMORECEPTOR GLUTAMINE DEAMIDASE CHED-RELATED"/>
    <property type="match status" value="1"/>
</dbReference>
<name>A0A2S2E646_9ALTE</name>
<dbReference type="EC" id="3.5.1.44" evidence="3"/>
<dbReference type="KEGG" id="salh:HMF8227_02669"/>
<evidence type="ECO:0000313" key="5">
    <source>
        <dbReference type="Proteomes" id="UP000245728"/>
    </source>
</evidence>
<proteinExistence type="inferred from homology"/>
<evidence type="ECO:0000313" key="4">
    <source>
        <dbReference type="EMBL" id="AWL13121.1"/>
    </source>
</evidence>
<dbReference type="InterPro" id="IPR038592">
    <property type="entry name" value="CheD-like_sf"/>
</dbReference>
<sequence length="160" mass="17575">MNKKVYLAPGEFVIGNASQRLYSTVLGSCVSVIMFDPAKRFYAMCHYLMVGETSRPSPELVGRYGSFILPSFHKHVLRRGIDPAELEVSLIGGATSANAQGLSAHYRVGERNVDYGFRFLEHYGYSISLQDVGGINGRRVKFNADSGEVNVETFSGVKTA</sequence>
<dbReference type="EMBL" id="CP029347">
    <property type="protein sequence ID" value="AWL13121.1"/>
    <property type="molecule type" value="Genomic_DNA"/>
</dbReference>
<comment type="catalytic activity">
    <reaction evidence="3">
        <text>L-glutaminyl-[protein] + H2O = L-glutamyl-[protein] + NH4(+)</text>
        <dbReference type="Rhea" id="RHEA:16441"/>
        <dbReference type="Rhea" id="RHEA-COMP:10207"/>
        <dbReference type="Rhea" id="RHEA-COMP:10208"/>
        <dbReference type="ChEBI" id="CHEBI:15377"/>
        <dbReference type="ChEBI" id="CHEBI:28938"/>
        <dbReference type="ChEBI" id="CHEBI:29973"/>
        <dbReference type="ChEBI" id="CHEBI:30011"/>
        <dbReference type="EC" id="3.5.1.44"/>
    </reaction>
</comment>
<accession>A0A2S2E646</accession>
<dbReference type="InterPro" id="IPR011324">
    <property type="entry name" value="Cytotoxic_necrot_fac-like_cat"/>
</dbReference>
<dbReference type="CDD" id="cd16352">
    <property type="entry name" value="CheD"/>
    <property type="match status" value="1"/>
</dbReference>
<gene>
    <name evidence="3" type="primary">cheD</name>
    <name evidence="4" type="ORF">HMF8227_02669</name>
</gene>
<protein>
    <recommendedName>
        <fullName evidence="3">Probable chemoreceptor glutamine deamidase CheD</fullName>
        <ecNumber evidence="3">3.5.1.44</ecNumber>
    </recommendedName>
</protein>
<dbReference type="InterPro" id="IPR005659">
    <property type="entry name" value="Chemorcpt_Glu_NH3ase_CheD"/>
</dbReference>
<dbReference type="GO" id="GO:0006935">
    <property type="term" value="P:chemotaxis"/>
    <property type="evidence" value="ECO:0007669"/>
    <property type="project" value="UniProtKB-UniRule"/>
</dbReference>
<dbReference type="Pfam" id="PF03975">
    <property type="entry name" value="CheD"/>
    <property type="match status" value="1"/>
</dbReference>
<dbReference type="SUPFAM" id="SSF64438">
    <property type="entry name" value="CNF1/YfiH-like putative cysteine hydrolases"/>
    <property type="match status" value="1"/>
</dbReference>
<comment type="function">
    <text evidence="3">Probably deamidates glutamine residues to glutamate on methyl-accepting chemotaxis receptors (MCPs), playing an important role in chemotaxis.</text>
</comment>
<dbReference type="HAMAP" id="MF_01440">
    <property type="entry name" value="CheD"/>
    <property type="match status" value="1"/>
</dbReference>
<organism evidence="4 5">
    <name type="scientific">Saliniradius amylolyticus</name>
    <dbReference type="NCBI Taxonomy" id="2183582"/>
    <lineage>
        <taxon>Bacteria</taxon>
        <taxon>Pseudomonadati</taxon>
        <taxon>Pseudomonadota</taxon>
        <taxon>Gammaproteobacteria</taxon>
        <taxon>Alteromonadales</taxon>
        <taxon>Alteromonadaceae</taxon>
        <taxon>Saliniradius</taxon>
    </lineage>
</organism>
<dbReference type="AlphaFoldDB" id="A0A2S2E646"/>
<evidence type="ECO:0000256" key="3">
    <source>
        <dbReference type="HAMAP-Rule" id="MF_01440"/>
    </source>
</evidence>
<dbReference type="RefSeq" id="WP_109340640.1">
    <property type="nucleotide sequence ID" value="NZ_CP029347.1"/>
</dbReference>
<keyword evidence="5" id="KW-1185">Reference proteome</keyword>
<comment type="similarity">
    <text evidence="3">Belongs to the CheD family.</text>
</comment>
<dbReference type="PANTHER" id="PTHR35147:SF1">
    <property type="entry name" value="CHEMORECEPTOR GLUTAMINE DEAMIDASE CHED-RELATED"/>
    <property type="match status" value="1"/>
</dbReference>
<dbReference type="OrthoDB" id="9807202at2"/>